<feature type="compositionally biased region" description="Basic and acidic residues" evidence="1">
    <location>
        <begin position="43"/>
        <end position="54"/>
    </location>
</feature>
<sequence>MLALPQVLLFLMQRKPIRYPIRQRRRDQEVVTQDLHGLKGRQSRGEARTTEELRTAALEEGMGKTDGNQEKRKRTAEWTSRRPRRRNVNQPATHQEKCGSLRCVPGAIEGAQEGLGGREEKGTRTKRDWEDGRRREQEPRGSGRTGGEGGRKPKRKTCTRELKDRGKIPSSRKKPKTGKPR</sequence>
<dbReference type="Proteomes" id="UP001066276">
    <property type="component" value="Chromosome 7"/>
</dbReference>
<name>A0AAV7PAQ9_PLEWA</name>
<evidence type="ECO:0000313" key="3">
    <source>
        <dbReference type="Proteomes" id="UP001066276"/>
    </source>
</evidence>
<keyword evidence="3" id="KW-1185">Reference proteome</keyword>
<evidence type="ECO:0000313" key="2">
    <source>
        <dbReference type="EMBL" id="KAJ1124814.1"/>
    </source>
</evidence>
<feature type="compositionally biased region" description="Basic and acidic residues" evidence="1">
    <location>
        <begin position="61"/>
        <end position="80"/>
    </location>
</feature>
<evidence type="ECO:0000256" key="1">
    <source>
        <dbReference type="SAM" id="MobiDB-lite"/>
    </source>
</evidence>
<proteinExistence type="predicted"/>
<accession>A0AAV7PAQ9</accession>
<feature type="compositionally biased region" description="Basic and acidic residues" evidence="1">
    <location>
        <begin position="158"/>
        <end position="167"/>
    </location>
</feature>
<organism evidence="2 3">
    <name type="scientific">Pleurodeles waltl</name>
    <name type="common">Iberian ribbed newt</name>
    <dbReference type="NCBI Taxonomy" id="8319"/>
    <lineage>
        <taxon>Eukaryota</taxon>
        <taxon>Metazoa</taxon>
        <taxon>Chordata</taxon>
        <taxon>Craniata</taxon>
        <taxon>Vertebrata</taxon>
        <taxon>Euteleostomi</taxon>
        <taxon>Amphibia</taxon>
        <taxon>Batrachia</taxon>
        <taxon>Caudata</taxon>
        <taxon>Salamandroidea</taxon>
        <taxon>Salamandridae</taxon>
        <taxon>Pleurodelinae</taxon>
        <taxon>Pleurodeles</taxon>
    </lineage>
</organism>
<feature type="region of interest" description="Disordered" evidence="1">
    <location>
        <begin position="35"/>
        <end position="181"/>
    </location>
</feature>
<reference evidence="2" key="1">
    <citation type="journal article" date="2022" name="bioRxiv">
        <title>Sequencing and chromosome-scale assembly of the giantPleurodeles waltlgenome.</title>
        <authorList>
            <person name="Brown T."/>
            <person name="Elewa A."/>
            <person name="Iarovenko S."/>
            <person name="Subramanian E."/>
            <person name="Araus A.J."/>
            <person name="Petzold A."/>
            <person name="Susuki M."/>
            <person name="Suzuki K.-i.T."/>
            <person name="Hayashi T."/>
            <person name="Toyoda A."/>
            <person name="Oliveira C."/>
            <person name="Osipova E."/>
            <person name="Leigh N.D."/>
            <person name="Simon A."/>
            <person name="Yun M.H."/>
        </authorList>
    </citation>
    <scope>NUCLEOTIDE SEQUENCE</scope>
    <source>
        <strain evidence="2">20211129_DDA</strain>
        <tissue evidence="2">Liver</tissue>
    </source>
</reference>
<feature type="compositionally biased region" description="Basic residues" evidence="1">
    <location>
        <begin position="170"/>
        <end position="181"/>
    </location>
</feature>
<protein>
    <submittedName>
        <fullName evidence="2">Uncharacterized protein</fullName>
    </submittedName>
</protein>
<feature type="compositionally biased region" description="Basic and acidic residues" evidence="1">
    <location>
        <begin position="116"/>
        <end position="141"/>
    </location>
</feature>
<gene>
    <name evidence="2" type="ORF">NDU88_003263</name>
</gene>
<comment type="caution">
    <text evidence="2">The sequence shown here is derived from an EMBL/GenBank/DDBJ whole genome shotgun (WGS) entry which is preliminary data.</text>
</comment>
<dbReference type="AlphaFoldDB" id="A0AAV7PAQ9"/>
<dbReference type="EMBL" id="JANPWB010000011">
    <property type="protein sequence ID" value="KAJ1124814.1"/>
    <property type="molecule type" value="Genomic_DNA"/>
</dbReference>